<keyword evidence="2" id="KW-1185">Reference proteome</keyword>
<gene>
    <name evidence="1" type="ORF">M404DRAFT_1007253</name>
</gene>
<protein>
    <submittedName>
        <fullName evidence="1">Uncharacterized protein</fullName>
    </submittedName>
</protein>
<dbReference type="HOGENOM" id="CLU_3107343_0_0_1"/>
<proteinExistence type="predicted"/>
<accession>A0A0C3JDA0</accession>
<evidence type="ECO:0000313" key="2">
    <source>
        <dbReference type="Proteomes" id="UP000054217"/>
    </source>
</evidence>
<dbReference type="EMBL" id="KN832062">
    <property type="protein sequence ID" value="KIN95646.1"/>
    <property type="molecule type" value="Genomic_DNA"/>
</dbReference>
<sequence>MSRHFRITPRSFDGFRCCNVELIAHSCFLEWGLQLWTSDVPACGRSWEAEL</sequence>
<evidence type="ECO:0000313" key="1">
    <source>
        <dbReference type="EMBL" id="KIN95646.1"/>
    </source>
</evidence>
<dbReference type="InParanoid" id="A0A0C3JDA0"/>
<dbReference type="AlphaFoldDB" id="A0A0C3JDA0"/>
<dbReference type="Proteomes" id="UP000054217">
    <property type="component" value="Unassembled WGS sequence"/>
</dbReference>
<reference evidence="2" key="2">
    <citation type="submission" date="2015-01" db="EMBL/GenBank/DDBJ databases">
        <title>Evolutionary Origins and Diversification of the Mycorrhizal Mutualists.</title>
        <authorList>
            <consortium name="DOE Joint Genome Institute"/>
            <consortium name="Mycorrhizal Genomics Consortium"/>
            <person name="Kohler A."/>
            <person name="Kuo A."/>
            <person name="Nagy L.G."/>
            <person name="Floudas D."/>
            <person name="Copeland A."/>
            <person name="Barry K.W."/>
            <person name="Cichocki N."/>
            <person name="Veneault-Fourrey C."/>
            <person name="LaButti K."/>
            <person name="Lindquist E.A."/>
            <person name="Lipzen A."/>
            <person name="Lundell T."/>
            <person name="Morin E."/>
            <person name="Murat C."/>
            <person name="Riley R."/>
            <person name="Ohm R."/>
            <person name="Sun H."/>
            <person name="Tunlid A."/>
            <person name="Henrissat B."/>
            <person name="Grigoriev I.V."/>
            <person name="Hibbett D.S."/>
            <person name="Martin F."/>
        </authorList>
    </citation>
    <scope>NUCLEOTIDE SEQUENCE [LARGE SCALE GENOMIC DNA]</scope>
    <source>
        <strain evidence="2">Marx 270</strain>
    </source>
</reference>
<name>A0A0C3JDA0_PISTI</name>
<reference evidence="1 2" key="1">
    <citation type="submission" date="2014-04" db="EMBL/GenBank/DDBJ databases">
        <authorList>
            <consortium name="DOE Joint Genome Institute"/>
            <person name="Kuo A."/>
            <person name="Kohler A."/>
            <person name="Costa M.D."/>
            <person name="Nagy L.G."/>
            <person name="Floudas D."/>
            <person name="Copeland A."/>
            <person name="Barry K.W."/>
            <person name="Cichocki N."/>
            <person name="Veneault-Fourrey C."/>
            <person name="LaButti K."/>
            <person name="Lindquist E.A."/>
            <person name="Lipzen A."/>
            <person name="Lundell T."/>
            <person name="Morin E."/>
            <person name="Murat C."/>
            <person name="Sun H."/>
            <person name="Tunlid A."/>
            <person name="Henrissat B."/>
            <person name="Grigoriev I.V."/>
            <person name="Hibbett D.S."/>
            <person name="Martin F."/>
            <person name="Nordberg H.P."/>
            <person name="Cantor M.N."/>
            <person name="Hua S.X."/>
        </authorList>
    </citation>
    <scope>NUCLEOTIDE SEQUENCE [LARGE SCALE GENOMIC DNA]</scope>
    <source>
        <strain evidence="1 2">Marx 270</strain>
    </source>
</reference>
<organism evidence="1 2">
    <name type="scientific">Pisolithus tinctorius Marx 270</name>
    <dbReference type="NCBI Taxonomy" id="870435"/>
    <lineage>
        <taxon>Eukaryota</taxon>
        <taxon>Fungi</taxon>
        <taxon>Dikarya</taxon>
        <taxon>Basidiomycota</taxon>
        <taxon>Agaricomycotina</taxon>
        <taxon>Agaricomycetes</taxon>
        <taxon>Agaricomycetidae</taxon>
        <taxon>Boletales</taxon>
        <taxon>Sclerodermatineae</taxon>
        <taxon>Pisolithaceae</taxon>
        <taxon>Pisolithus</taxon>
    </lineage>
</organism>